<keyword evidence="8 16" id="KW-0418">Kinase</keyword>
<gene>
    <name evidence="16" type="ORF">EPA99_08305</name>
</gene>
<dbReference type="SMART" id="SM00387">
    <property type="entry name" value="HATPase_c"/>
    <property type="match status" value="1"/>
</dbReference>
<evidence type="ECO:0000256" key="10">
    <source>
        <dbReference type="ARBA" id="ARBA00022989"/>
    </source>
</evidence>
<keyword evidence="7" id="KW-0547">Nucleotide-binding</keyword>
<keyword evidence="12 13" id="KW-0472">Membrane</keyword>
<dbReference type="InterPro" id="IPR003594">
    <property type="entry name" value="HATPase_dom"/>
</dbReference>
<feature type="domain" description="HAMP" evidence="15">
    <location>
        <begin position="216"/>
        <end position="267"/>
    </location>
</feature>
<dbReference type="InterPro" id="IPR036097">
    <property type="entry name" value="HisK_dim/P_sf"/>
</dbReference>
<evidence type="ECO:0000256" key="1">
    <source>
        <dbReference type="ARBA" id="ARBA00000085"/>
    </source>
</evidence>
<dbReference type="InterPro" id="IPR058619">
    <property type="entry name" value="PhoQ/CarS-like_HATPase"/>
</dbReference>
<evidence type="ECO:0000313" key="16">
    <source>
        <dbReference type="EMBL" id="RXR06626.1"/>
    </source>
</evidence>
<evidence type="ECO:0000256" key="9">
    <source>
        <dbReference type="ARBA" id="ARBA00022840"/>
    </source>
</evidence>
<dbReference type="PROSITE" id="PS50885">
    <property type="entry name" value="HAMP"/>
    <property type="match status" value="1"/>
</dbReference>
<dbReference type="Proteomes" id="UP000289784">
    <property type="component" value="Unassembled WGS sequence"/>
</dbReference>
<keyword evidence="6 13" id="KW-0812">Transmembrane</keyword>
<evidence type="ECO:0000313" key="17">
    <source>
        <dbReference type="Proteomes" id="UP000289784"/>
    </source>
</evidence>
<dbReference type="EMBL" id="SAWZ01000003">
    <property type="protein sequence ID" value="RXR06626.1"/>
    <property type="molecule type" value="Genomic_DNA"/>
</dbReference>
<evidence type="ECO:0000256" key="3">
    <source>
        <dbReference type="ARBA" id="ARBA00012438"/>
    </source>
</evidence>
<dbReference type="InterPro" id="IPR005467">
    <property type="entry name" value="His_kinase_dom"/>
</dbReference>
<dbReference type="CDD" id="cd16954">
    <property type="entry name" value="HATPase_PhoQ-like"/>
    <property type="match status" value="1"/>
</dbReference>
<dbReference type="Gene3D" id="3.30.565.10">
    <property type="entry name" value="Histidine kinase-like ATPase, C-terminal domain"/>
    <property type="match status" value="1"/>
</dbReference>
<evidence type="ECO:0000259" key="15">
    <source>
        <dbReference type="PROSITE" id="PS50885"/>
    </source>
</evidence>
<dbReference type="Pfam" id="PF02518">
    <property type="entry name" value="HATPase_c"/>
    <property type="match status" value="1"/>
</dbReference>
<comment type="caution">
    <text evidence="16">The sequence shown here is derived from an EMBL/GenBank/DDBJ whole genome shotgun (WGS) entry which is preliminary data.</text>
</comment>
<feature type="domain" description="Histidine kinase" evidence="14">
    <location>
        <begin position="275"/>
        <end position="483"/>
    </location>
</feature>
<dbReference type="SUPFAM" id="SSF55874">
    <property type="entry name" value="ATPase domain of HSP90 chaperone/DNA topoisomerase II/histidine kinase"/>
    <property type="match status" value="1"/>
</dbReference>
<keyword evidence="10 13" id="KW-1133">Transmembrane helix</keyword>
<dbReference type="SUPFAM" id="SSF47384">
    <property type="entry name" value="Homodimeric domain of signal transducing histidine kinase"/>
    <property type="match status" value="1"/>
</dbReference>
<dbReference type="EC" id="2.7.13.3" evidence="3"/>
<evidence type="ECO:0000256" key="5">
    <source>
        <dbReference type="ARBA" id="ARBA00022679"/>
    </source>
</evidence>
<dbReference type="InterPro" id="IPR003661">
    <property type="entry name" value="HisK_dim/P_dom"/>
</dbReference>
<dbReference type="Gene3D" id="1.10.287.130">
    <property type="match status" value="1"/>
</dbReference>
<dbReference type="GO" id="GO:0000155">
    <property type="term" value="F:phosphorelay sensor kinase activity"/>
    <property type="evidence" value="ECO:0007669"/>
    <property type="project" value="InterPro"/>
</dbReference>
<evidence type="ECO:0000256" key="12">
    <source>
        <dbReference type="ARBA" id="ARBA00023136"/>
    </source>
</evidence>
<evidence type="ECO:0000256" key="6">
    <source>
        <dbReference type="ARBA" id="ARBA00022692"/>
    </source>
</evidence>
<comment type="subcellular location">
    <subcellularLocation>
        <location evidence="2">Membrane</location>
    </subcellularLocation>
</comment>
<keyword evidence="4" id="KW-0597">Phosphoprotein</keyword>
<protein>
    <recommendedName>
        <fullName evidence="3">histidine kinase</fullName>
        <ecNumber evidence="3">2.7.13.3</ecNumber>
    </recommendedName>
</protein>
<keyword evidence="9" id="KW-0067">ATP-binding</keyword>
<dbReference type="GO" id="GO:0005886">
    <property type="term" value="C:plasma membrane"/>
    <property type="evidence" value="ECO:0007669"/>
    <property type="project" value="TreeGrafter"/>
</dbReference>
<feature type="transmembrane region" description="Helical" evidence="13">
    <location>
        <begin position="195"/>
        <end position="215"/>
    </location>
</feature>
<keyword evidence="5" id="KW-0808">Transferase</keyword>
<dbReference type="AlphaFoldDB" id="A0A4V1N1A0"/>
<dbReference type="InterPro" id="IPR003660">
    <property type="entry name" value="HAMP_dom"/>
</dbReference>
<dbReference type="InterPro" id="IPR050428">
    <property type="entry name" value="TCS_sensor_his_kinase"/>
</dbReference>
<dbReference type="PROSITE" id="PS50109">
    <property type="entry name" value="HIS_KIN"/>
    <property type="match status" value="1"/>
</dbReference>
<dbReference type="GO" id="GO:0005524">
    <property type="term" value="F:ATP binding"/>
    <property type="evidence" value="ECO:0007669"/>
    <property type="project" value="UniProtKB-KW"/>
</dbReference>
<evidence type="ECO:0000256" key="7">
    <source>
        <dbReference type="ARBA" id="ARBA00022741"/>
    </source>
</evidence>
<dbReference type="PRINTS" id="PR00344">
    <property type="entry name" value="BCTRLSENSOR"/>
</dbReference>
<proteinExistence type="predicted"/>
<evidence type="ECO:0000256" key="2">
    <source>
        <dbReference type="ARBA" id="ARBA00004370"/>
    </source>
</evidence>
<name>A0A4V1N1A0_9GAMM</name>
<dbReference type="InterPro" id="IPR036890">
    <property type="entry name" value="HATPase_C_sf"/>
</dbReference>
<evidence type="ECO:0000256" key="4">
    <source>
        <dbReference type="ARBA" id="ARBA00022553"/>
    </source>
</evidence>
<comment type="catalytic activity">
    <reaction evidence="1">
        <text>ATP + protein L-histidine = ADP + protein N-phospho-L-histidine.</text>
        <dbReference type="EC" id="2.7.13.3"/>
    </reaction>
</comment>
<evidence type="ECO:0000256" key="11">
    <source>
        <dbReference type="ARBA" id="ARBA00023012"/>
    </source>
</evidence>
<evidence type="ECO:0000259" key="14">
    <source>
        <dbReference type="PROSITE" id="PS50109"/>
    </source>
</evidence>
<dbReference type="RefSeq" id="WP_129470732.1">
    <property type="nucleotide sequence ID" value="NZ_SAWZ01000003.1"/>
</dbReference>
<organism evidence="16 17">
    <name type="scientific">Pseudoxanthomonas composti</name>
    <dbReference type="NCBI Taxonomy" id="2137479"/>
    <lineage>
        <taxon>Bacteria</taxon>
        <taxon>Pseudomonadati</taxon>
        <taxon>Pseudomonadota</taxon>
        <taxon>Gammaproteobacteria</taxon>
        <taxon>Lysobacterales</taxon>
        <taxon>Lysobacteraceae</taxon>
        <taxon>Pseudoxanthomonas</taxon>
    </lineage>
</organism>
<accession>A0A4V1N1A0</accession>
<keyword evidence="17" id="KW-1185">Reference proteome</keyword>
<sequence>MPKEPTFASRLARRGRNVIRRLRPRSLRARQLLAASIFLLAFLAGAGYALNIAFVRTAQENQRHRLQGFAMAYANKVDFDRGGNLIPPEPPVDPRFGGPGSGLYAEIVLPNGSWSSDSTLGLRLPDEPMLDPLQEKFDGPIAITKIDGTEGEVYRLGLGTVWAAERDPESEFPYTIYILEDTQILDSQLATFRRALWVSLGGAGLVLALLQGLILNWSLRPLQRVTNEVKKIQRGQASRMSERHPPELEPLTESINAFIESERENLDRQRNTLADLAHSLKTPLAVLRAQLEEGVHANALREELDRQLRRMNDLVSYQLARAASSGHALFAAPIAVEPHAEEIVLGLEKVYASKGVVCEFELDPEARFYGEPGDLQELMGNLLENAFKWARSRVLLTVAVLPSSANRRAGLLLAVDDDGPGIAEEDVARILQRGVRGDERVQGHGIGLAIVQDLVKGYRGELTVGRSQELGGSRFEVQLPPGLG</sequence>
<dbReference type="PANTHER" id="PTHR45436:SF4">
    <property type="entry name" value="SENSOR PROTEIN PHOQ"/>
    <property type="match status" value="1"/>
</dbReference>
<dbReference type="InterPro" id="IPR004358">
    <property type="entry name" value="Sig_transdc_His_kin-like_C"/>
</dbReference>
<keyword evidence="11" id="KW-0902">Two-component regulatory system</keyword>
<dbReference type="CDD" id="cd00082">
    <property type="entry name" value="HisKA"/>
    <property type="match status" value="1"/>
</dbReference>
<evidence type="ECO:0000256" key="13">
    <source>
        <dbReference type="SAM" id="Phobius"/>
    </source>
</evidence>
<dbReference type="OrthoDB" id="9809567at2"/>
<evidence type="ECO:0000256" key="8">
    <source>
        <dbReference type="ARBA" id="ARBA00022777"/>
    </source>
</evidence>
<dbReference type="PANTHER" id="PTHR45436">
    <property type="entry name" value="SENSOR HISTIDINE KINASE YKOH"/>
    <property type="match status" value="1"/>
</dbReference>
<reference evidence="16 17" key="1">
    <citation type="submission" date="2019-01" db="EMBL/GenBank/DDBJ databases">
        <title>Pseudoxanthomonas composti sp. nov., isolated from compost.</title>
        <authorList>
            <person name="Yang G."/>
        </authorList>
    </citation>
    <scope>NUCLEOTIDE SEQUENCE [LARGE SCALE GENOMIC DNA]</scope>
    <source>
        <strain evidence="16 17">GSS15</strain>
    </source>
</reference>